<dbReference type="AlphaFoldDB" id="A0A9P9F9Z9"/>
<reference evidence="2" key="1">
    <citation type="journal article" date="2021" name="Nat. Commun.">
        <title>Genetic determinants of endophytism in the Arabidopsis root mycobiome.</title>
        <authorList>
            <person name="Mesny F."/>
            <person name="Miyauchi S."/>
            <person name="Thiergart T."/>
            <person name="Pickel B."/>
            <person name="Atanasova L."/>
            <person name="Karlsson M."/>
            <person name="Huettel B."/>
            <person name="Barry K.W."/>
            <person name="Haridas S."/>
            <person name="Chen C."/>
            <person name="Bauer D."/>
            <person name="Andreopoulos W."/>
            <person name="Pangilinan J."/>
            <person name="LaButti K."/>
            <person name="Riley R."/>
            <person name="Lipzen A."/>
            <person name="Clum A."/>
            <person name="Drula E."/>
            <person name="Henrissat B."/>
            <person name="Kohler A."/>
            <person name="Grigoriev I.V."/>
            <person name="Martin F.M."/>
            <person name="Hacquard S."/>
        </authorList>
    </citation>
    <scope>NUCLEOTIDE SEQUENCE</scope>
    <source>
        <strain evidence="2">MPI-CAGE-AT-0147</strain>
    </source>
</reference>
<feature type="compositionally biased region" description="Basic residues" evidence="1">
    <location>
        <begin position="303"/>
        <end position="312"/>
    </location>
</feature>
<evidence type="ECO:0000313" key="2">
    <source>
        <dbReference type="EMBL" id="KAH7156702.1"/>
    </source>
</evidence>
<feature type="non-terminal residue" evidence="2">
    <location>
        <position position="1"/>
    </location>
</feature>
<evidence type="ECO:0000256" key="1">
    <source>
        <dbReference type="SAM" id="MobiDB-lite"/>
    </source>
</evidence>
<dbReference type="EMBL" id="JAGMUV010000005">
    <property type="protein sequence ID" value="KAH7156702.1"/>
    <property type="molecule type" value="Genomic_DNA"/>
</dbReference>
<organism evidence="2 3">
    <name type="scientific">Dactylonectria macrodidyma</name>
    <dbReference type="NCBI Taxonomy" id="307937"/>
    <lineage>
        <taxon>Eukaryota</taxon>
        <taxon>Fungi</taxon>
        <taxon>Dikarya</taxon>
        <taxon>Ascomycota</taxon>
        <taxon>Pezizomycotina</taxon>
        <taxon>Sordariomycetes</taxon>
        <taxon>Hypocreomycetidae</taxon>
        <taxon>Hypocreales</taxon>
        <taxon>Nectriaceae</taxon>
        <taxon>Dactylonectria</taxon>
    </lineage>
</organism>
<dbReference type="Proteomes" id="UP000738349">
    <property type="component" value="Unassembled WGS sequence"/>
</dbReference>
<evidence type="ECO:0000313" key="3">
    <source>
        <dbReference type="Proteomes" id="UP000738349"/>
    </source>
</evidence>
<sequence length="426" mass="45427">RITTLRLSDRISNLQACTLYCSSACALPGAGRSHYCCISCITLSILRSRVRQVSSLLCYLSTGLLVHHSLEMPSSFDESKAGSVTFTPSSSVASFDLHSLNFLHSSDGASTAGTAVTEPQRTIVTAEYLDEMEHNYINQISALLDAILASGDPNIFDVARAHLHFDQFPSSTLREIRAFNGPDPILRPPVAPTPAVVLDLPTRSRPKCPHCGSHTHKAARCWFLSQPGDAPGSFVLPNMTPAQLTRFSSMNHPALPQGVVLISGTFNPTTNTFAKPVPKASISTKHVPETSGSAPSRPANGRGLRRQNKTVTKHMPEASGSATIVPEASGPATSGRVNGRGRNGHNKTFARLVLEASGSATTAPEASRSAASGRANEHGRRRFNKPFAKPVPEVSGSATTGPEAPPLASESANERGRRRFNKNPRA</sequence>
<accession>A0A9P9F9Z9</accession>
<proteinExistence type="predicted"/>
<dbReference type="OrthoDB" id="10630193at2759"/>
<keyword evidence="3" id="KW-1185">Reference proteome</keyword>
<comment type="caution">
    <text evidence="2">The sequence shown here is derived from an EMBL/GenBank/DDBJ whole genome shotgun (WGS) entry which is preliminary data.</text>
</comment>
<feature type="region of interest" description="Disordered" evidence="1">
    <location>
        <begin position="280"/>
        <end position="345"/>
    </location>
</feature>
<protein>
    <submittedName>
        <fullName evidence="2">Uncharacterized protein</fullName>
    </submittedName>
</protein>
<name>A0A9P9F9Z9_9HYPO</name>
<feature type="compositionally biased region" description="Basic residues" evidence="1">
    <location>
        <begin position="416"/>
        <end position="426"/>
    </location>
</feature>
<feature type="region of interest" description="Disordered" evidence="1">
    <location>
        <begin position="358"/>
        <end position="426"/>
    </location>
</feature>
<gene>
    <name evidence="2" type="ORF">EDB81DRAFT_398398</name>
</gene>